<comment type="similarity">
    <text evidence="1">Belongs to the Gfa family.</text>
</comment>
<sequence>MEKGGKDSDSVNKAIEDMDELFITTDKFDVNLGHVAESFKVGCVVAWICNCSDCSMRGNTHFVVPKDKFALQAGAGDFLTTYTFGTHTAKHTFCKVCGITSFYIPRSNPDGVAVTAACVGAGTLAHVEYRKADGRNWEQWIEASGISEFSKPKAAE</sequence>
<dbReference type="InterPro" id="IPR052355">
    <property type="entry name" value="CENP-V-like"/>
</dbReference>
<reference evidence="4" key="1">
    <citation type="submission" date="2015-06" db="UniProtKB">
        <authorList>
            <consortium name="EnsemblPlants"/>
        </authorList>
    </citation>
    <scope>IDENTIFICATION</scope>
</reference>
<dbReference type="PANTHER" id="PTHR28620:SF1">
    <property type="entry name" value="CENP-V_GFA DOMAIN-CONTAINING PROTEIN"/>
    <property type="match status" value="1"/>
</dbReference>
<dbReference type="EnsemblPlants" id="EMT31858">
    <property type="protein sequence ID" value="EMT31858"/>
    <property type="gene ID" value="F775_42549"/>
</dbReference>
<dbReference type="PROSITE" id="PS51891">
    <property type="entry name" value="CENP_V_GFA"/>
    <property type="match status" value="1"/>
</dbReference>
<proteinExistence type="inferred from homology"/>
<keyword evidence="2" id="KW-0479">Metal-binding</keyword>
<dbReference type="SUPFAM" id="SSF51316">
    <property type="entry name" value="Mss4-like"/>
    <property type="match status" value="1"/>
</dbReference>
<accession>M8CCJ1</accession>
<evidence type="ECO:0000313" key="4">
    <source>
        <dbReference type="EnsemblPlants" id="EMT31858"/>
    </source>
</evidence>
<evidence type="ECO:0000256" key="3">
    <source>
        <dbReference type="ARBA" id="ARBA00022833"/>
    </source>
</evidence>
<dbReference type="InterPro" id="IPR011057">
    <property type="entry name" value="Mss4-like_sf"/>
</dbReference>
<evidence type="ECO:0000256" key="2">
    <source>
        <dbReference type="ARBA" id="ARBA00022723"/>
    </source>
</evidence>
<protein>
    <submittedName>
        <fullName evidence="4">Uncharacterized protein</fullName>
    </submittedName>
</protein>
<evidence type="ECO:0000256" key="1">
    <source>
        <dbReference type="ARBA" id="ARBA00005495"/>
    </source>
</evidence>
<dbReference type="PANTHER" id="PTHR28620">
    <property type="entry name" value="CENTROMERE PROTEIN V"/>
    <property type="match status" value="1"/>
</dbReference>
<keyword evidence="3" id="KW-0862">Zinc</keyword>
<dbReference type="AlphaFoldDB" id="M8CCJ1"/>
<name>M8CCJ1_AEGTA</name>
<dbReference type="InterPro" id="IPR006913">
    <property type="entry name" value="CENP-V/GFA"/>
</dbReference>
<organism evidence="4">
    <name type="scientific">Aegilops tauschii</name>
    <name type="common">Tausch's goatgrass</name>
    <name type="synonym">Aegilops squarrosa</name>
    <dbReference type="NCBI Taxonomy" id="37682"/>
    <lineage>
        <taxon>Eukaryota</taxon>
        <taxon>Viridiplantae</taxon>
        <taxon>Streptophyta</taxon>
        <taxon>Embryophyta</taxon>
        <taxon>Tracheophyta</taxon>
        <taxon>Spermatophyta</taxon>
        <taxon>Magnoliopsida</taxon>
        <taxon>Liliopsida</taxon>
        <taxon>Poales</taxon>
        <taxon>Poaceae</taxon>
        <taxon>BOP clade</taxon>
        <taxon>Pooideae</taxon>
        <taxon>Triticodae</taxon>
        <taxon>Triticeae</taxon>
        <taxon>Triticinae</taxon>
        <taxon>Aegilops</taxon>
    </lineage>
</organism>
<dbReference type="Gene3D" id="2.170.150.70">
    <property type="match status" value="1"/>
</dbReference>
<dbReference type="GO" id="GO:0046872">
    <property type="term" value="F:metal ion binding"/>
    <property type="evidence" value="ECO:0007669"/>
    <property type="project" value="UniProtKB-KW"/>
</dbReference>
<dbReference type="GO" id="GO:0016846">
    <property type="term" value="F:carbon-sulfur lyase activity"/>
    <property type="evidence" value="ECO:0007669"/>
    <property type="project" value="InterPro"/>
</dbReference>
<dbReference type="Pfam" id="PF04828">
    <property type="entry name" value="GFA"/>
    <property type="match status" value="1"/>
</dbReference>